<name>A0A291P3K7_9GAMM</name>
<evidence type="ECO:0000313" key="3">
    <source>
        <dbReference type="Proteomes" id="UP000219993"/>
    </source>
</evidence>
<evidence type="ECO:0000313" key="2">
    <source>
        <dbReference type="EMBL" id="ATJ81458.1"/>
    </source>
</evidence>
<feature type="signal peptide" evidence="1">
    <location>
        <begin position="1"/>
        <end position="29"/>
    </location>
</feature>
<dbReference type="Proteomes" id="UP000219993">
    <property type="component" value="Chromosome"/>
</dbReference>
<proteinExistence type="predicted"/>
<organism evidence="2 3">
    <name type="scientific">Halomonas beimenensis</name>
    <dbReference type="NCBI Taxonomy" id="475662"/>
    <lineage>
        <taxon>Bacteria</taxon>
        <taxon>Pseudomonadati</taxon>
        <taxon>Pseudomonadota</taxon>
        <taxon>Gammaproteobacteria</taxon>
        <taxon>Oceanospirillales</taxon>
        <taxon>Halomonadaceae</taxon>
        <taxon>Halomonas</taxon>
    </lineage>
</organism>
<feature type="chain" id="PRO_5018337852" evidence="1">
    <location>
        <begin position="30"/>
        <end position="170"/>
    </location>
</feature>
<dbReference type="SUPFAM" id="SSF110087">
    <property type="entry name" value="DR1885-like metal-binding protein"/>
    <property type="match status" value="1"/>
</dbReference>
<sequence length="170" mass="17868">MTRPLRRLATALLATALLAAGLLPGLAAAHEQTTDDLRIAHPFATPTPPGAVSGGAYLDLEVTGDTPAVLVGAHSPASEVVEIHTMEMADGTMRMRPVPRLEIAPGAPIRMRPGGGYHLMLIELTGPLAEGDSFPLTLEFAERDEVEVEVWVQDAATGSQAADGHHGDMH</sequence>
<evidence type="ECO:0000256" key="1">
    <source>
        <dbReference type="SAM" id="SignalP"/>
    </source>
</evidence>
<dbReference type="PANTHER" id="PTHR36302">
    <property type="entry name" value="BLR7088 PROTEIN"/>
    <property type="match status" value="1"/>
</dbReference>
<keyword evidence="1" id="KW-0732">Signal</keyword>
<dbReference type="PANTHER" id="PTHR36302:SF1">
    <property type="entry name" value="COPPER CHAPERONE PCU(A)C"/>
    <property type="match status" value="1"/>
</dbReference>
<dbReference type="InterPro" id="IPR036182">
    <property type="entry name" value="PCuAC_sf"/>
</dbReference>
<dbReference type="Gene3D" id="2.60.40.1890">
    <property type="entry name" value="PCu(A)C copper chaperone"/>
    <property type="match status" value="1"/>
</dbReference>
<dbReference type="KEGG" id="hbe:BEI_0471"/>
<gene>
    <name evidence="2" type="primary">pccA</name>
    <name evidence="2" type="ORF">BEI_0471</name>
</gene>
<accession>A0A291P3K7</accession>
<dbReference type="Pfam" id="PF04314">
    <property type="entry name" value="PCuAC"/>
    <property type="match status" value="1"/>
</dbReference>
<reference evidence="2 3" key="1">
    <citation type="journal article" date="2017" name="Sci. Rep.">
        <title>Revealing the Saline Adaptation Strategies of the Halophilic Bacterium Halomonas beimenensis through High-throughput Omics and Transposon Mutagenesis Approaches.</title>
        <authorList>
            <person name="Chen Y.H."/>
            <person name="Lin S.S."/>
            <person name="Shyu Y.T."/>
        </authorList>
    </citation>
    <scope>NUCLEOTIDE SEQUENCE [LARGE SCALE GENOMIC DNA]</scope>
    <source>
        <strain evidence="2 3">NTU-111</strain>
    </source>
</reference>
<dbReference type="InterPro" id="IPR007410">
    <property type="entry name" value="LpqE-like"/>
</dbReference>
<dbReference type="EMBL" id="CP021435">
    <property type="protein sequence ID" value="ATJ81458.1"/>
    <property type="molecule type" value="Genomic_DNA"/>
</dbReference>
<dbReference type="InterPro" id="IPR058248">
    <property type="entry name" value="Lxx211020-like"/>
</dbReference>
<dbReference type="AlphaFoldDB" id="A0A291P3K7"/>
<dbReference type="RefSeq" id="WP_097788000.1">
    <property type="nucleotide sequence ID" value="NZ_BAAADT010000015.1"/>
</dbReference>
<dbReference type="OrthoDB" id="9796962at2"/>
<protein>
    <submittedName>
        <fullName evidence="2">Copper metallochaperone, Cox17-like protein</fullName>
    </submittedName>
</protein>
<keyword evidence="3" id="KW-1185">Reference proteome</keyword>